<evidence type="ECO:0000313" key="12">
    <source>
        <dbReference type="EMBL" id="NIH98444.1"/>
    </source>
</evidence>
<keyword evidence="6 9" id="KW-1133">Transmembrane helix</keyword>
<evidence type="ECO:0000256" key="2">
    <source>
        <dbReference type="ARBA" id="ARBA00022475"/>
    </source>
</evidence>
<dbReference type="GO" id="GO:0010041">
    <property type="term" value="P:response to iron(III) ion"/>
    <property type="evidence" value="ECO:0007669"/>
    <property type="project" value="TreeGrafter"/>
</dbReference>
<evidence type="ECO:0000256" key="3">
    <source>
        <dbReference type="ARBA" id="ARBA00022676"/>
    </source>
</evidence>
<dbReference type="InterPro" id="IPR056785">
    <property type="entry name" value="YkcA/B-like_C"/>
</dbReference>
<dbReference type="RefSeq" id="WP_167163806.1">
    <property type="nucleotide sequence ID" value="NZ_JAANOW010000004.1"/>
</dbReference>
<feature type="transmembrane region" description="Helical" evidence="9">
    <location>
        <begin position="176"/>
        <end position="193"/>
    </location>
</feature>
<dbReference type="PANTHER" id="PTHR33908">
    <property type="entry name" value="MANNOSYLTRANSFERASE YKCB-RELATED"/>
    <property type="match status" value="1"/>
</dbReference>
<feature type="transmembrane region" description="Helical" evidence="9">
    <location>
        <begin position="125"/>
        <end position="143"/>
    </location>
</feature>
<comment type="caution">
    <text evidence="12">The sequence shown here is derived from an EMBL/GenBank/DDBJ whole genome shotgun (WGS) entry which is preliminary data.</text>
</comment>
<comment type="subcellular location">
    <subcellularLocation>
        <location evidence="1">Cell membrane</location>
        <topology evidence="1">Multi-pass membrane protein</topology>
    </subcellularLocation>
</comment>
<sequence length="655" mass="67398">MTVTDSRQADALASEVTGKTALAPGARGRGARLLLGDGTQAPWERPGLLALLVTTAVLYLWGLGSNGWANSYYAAAAQAGTQSWKALLFGSFDAGNAITVDKPPAAMWVMGLSGRLFGFSEFTMLLPQALMGVAAVAVLYATVRRCSGPGAGLIAGTALALTPVATSMFRYNNPDALLVLLLVVAAYCTVRAIGAVSAGAMTTWMALTGCAVGFAFLTKMLQAFLVLPGLGIAFLIAGGATVGKRVGALAVGVVAMAFSAGWYIALVSLWPADARPYIAGSTDNSLLQLAFGYNGIQRITGTNQPGGGGHFPGGPGGEGGRNVFFGGEPGIGRLFNDFMGTEVSWLLPAALIGLAAGLWFTRRSPRAGKVRASLILWGGWLFVTGAVFSYMDGTVHPYYAVALAPAVAALLGIAVAELWQGRQFLAPRLVLTAMLAGTGVWTFILLNRTPDWFPALRWIILVGSVLVAAVLAVGAHKLGKATLVVAAAALLFGFAGSAAYSIATVAGTHSGGPMPSSGPARAGGDFPFGPPGDRDKKTDDAALEKLITGLDNRWAAATIGSMQAGGLELRTGASIMSIGGFAGGDNSPTLEQFQHDVTDGQVRYFIVSDRGPGGHGGPGSDSHSAGAQISAWVQQHFTKLDVGGTTVYDLSKPVD</sequence>
<dbReference type="GO" id="GO:0005886">
    <property type="term" value="C:plasma membrane"/>
    <property type="evidence" value="ECO:0007669"/>
    <property type="project" value="UniProtKB-SubCell"/>
</dbReference>
<feature type="transmembrane region" description="Helical" evidence="9">
    <location>
        <begin position="452"/>
        <end position="474"/>
    </location>
</feature>
<dbReference type="GO" id="GO:0009103">
    <property type="term" value="P:lipopolysaccharide biosynthetic process"/>
    <property type="evidence" value="ECO:0007669"/>
    <property type="project" value="UniProtKB-ARBA"/>
</dbReference>
<dbReference type="EMBL" id="JAANOW010000004">
    <property type="protein sequence ID" value="NIH98444.1"/>
    <property type="molecule type" value="Genomic_DNA"/>
</dbReference>
<name>A0A7X5ZFL8_9MYCO</name>
<feature type="domain" description="Putative mannosyltransferase YkcA/B-like C-terminal" evidence="11">
    <location>
        <begin position="552"/>
        <end position="636"/>
    </location>
</feature>
<reference evidence="12 13" key="1">
    <citation type="submission" date="2020-03" db="EMBL/GenBank/DDBJ databases">
        <title>Sequencing the genomes of 1000 actinobacteria strains.</title>
        <authorList>
            <person name="Klenk H.-P."/>
        </authorList>
    </citation>
    <scope>NUCLEOTIDE SEQUENCE [LARGE SCALE GENOMIC DNA]</scope>
    <source>
        <strain evidence="12 13">DSM 44556</strain>
    </source>
</reference>
<evidence type="ECO:0000259" key="11">
    <source>
        <dbReference type="Pfam" id="PF24878"/>
    </source>
</evidence>
<evidence type="ECO:0000259" key="10">
    <source>
        <dbReference type="Pfam" id="PF13231"/>
    </source>
</evidence>
<dbReference type="Proteomes" id="UP000547444">
    <property type="component" value="Unassembled WGS sequence"/>
</dbReference>
<dbReference type="GO" id="GO:0016763">
    <property type="term" value="F:pentosyltransferase activity"/>
    <property type="evidence" value="ECO:0007669"/>
    <property type="project" value="TreeGrafter"/>
</dbReference>
<evidence type="ECO:0000313" key="13">
    <source>
        <dbReference type="Proteomes" id="UP000547444"/>
    </source>
</evidence>
<keyword evidence="4 12" id="KW-0808">Transferase</keyword>
<dbReference type="InterPro" id="IPR038731">
    <property type="entry name" value="RgtA/B/C-like"/>
</dbReference>
<feature type="transmembrane region" description="Helical" evidence="9">
    <location>
        <begin position="428"/>
        <end position="446"/>
    </location>
</feature>
<evidence type="ECO:0000256" key="4">
    <source>
        <dbReference type="ARBA" id="ARBA00022679"/>
    </source>
</evidence>
<evidence type="ECO:0000256" key="7">
    <source>
        <dbReference type="ARBA" id="ARBA00023136"/>
    </source>
</evidence>
<feature type="transmembrane region" description="Helical" evidence="9">
    <location>
        <begin position="481"/>
        <end position="503"/>
    </location>
</feature>
<feature type="transmembrane region" description="Helical" evidence="9">
    <location>
        <begin position="249"/>
        <end position="270"/>
    </location>
</feature>
<keyword evidence="2" id="KW-1003">Cell membrane</keyword>
<feature type="transmembrane region" description="Helical" evidence="9">
    <location>
        <begin position="343"/>
        <end position="360"/>
    </location>
</feature>
<dbReference type="InterPro" id="IPR050297">
    <property type="entry name" value="LipidA_mod_glycosyltrf_83"/>
</dbReference>
<feature type="transmembrane region" description="Helical" evidence="9">
    <location>
        <begin position="47"/>
        <end position="64"/>
    </location>
</feature>
<evidence type="ECO:0000256" key="8">
    <source>
        <dbReference type="SAM" id="MobiDB-lite"/>
    </source>
</evidence>
<evidence type="ECO:0000256" key="6">
    <source>
        <dbReference type="ARBA" id="ARBA00022989"/>
    </source>
</evidence>
<keyword evidence="3" id="KW-0328">Glycosyltransferase</keyword>
<keyword evidence="5 9" id="KW-0812">Transmembrane</keyword>
<feature type="compositionally biased region" description="Low complexity" evidence="8">
    <location>
        <begin position="518"/>
        <end position="527"/>
    </location>
</feature>
<protein>
    <submittedName>
        <fullName evidence="12">4-amino-4-deoxy-L-arabinose transferase-like glycosyltransferase</fullName>
    </submittedName>
</protein>
<feature type="region of interest" description="Disordered" evidence="8">
    <location>
        <begin position="513"/>
        <end position="537"/>
    </location>
</feature>
<feature type="transmembrane region" description="Helical" evidence="9">
    <location>
        <begin position="372"/>
        <end position="391"/>
    </location>
</feature>
<feature type="transmembrane region" description="Helical" evidence="9">
    <location>
        <begin position="223"/>
        <end position="242"/>
    </location>
</feature>
<dbReference type="Pfam" id="PF13231">
    <property type="entry name" value="PMT_2"/>
    <property type="match status" value="1"/>
</dbReference>
<evidence type="ECO:0000256" key="9">
    <source>
        <dbReference type="SAM" id="Phobius"/>
    </source>
</evidence>
<accession>A0A7X5ZFL8</accession>
<proteinExistence type="predicted"/>
<keyword evidence="13" id="KW-1185">Reference proteome</keyword>
<dbReference type="Pfam" id="PF24878">
    <property type="entry name" value="YkcB_C"/>
    <property type="match status" value="1"/>
</dbReference>
<dbReference type="AlphaFoldDB" id="A0A7X5ZFL8"/>
<feature type="transmembrane region" description="Helical" evidence="9">
    <location>
        <begin position="397"/>
        <end position="416"/>
    </location>
</feature>
<keyword evidence="7 9" id="KW-0472">Membrane</keyword>
<organism evidence="12 13">
    <name type="scientific">Mycolicibacterium fluoranthenivorans</name>
    <dbReference type="NCBI Taxonomy" id="258505"/>
    <lineage>
        <taxon>Bacteria</taxon>
        <taxon>Bacillati</taxon>
        <taxon>Actinomycetota</taxon>
        <taxon>Actinomycetes</taxon>
        <taxon>Mycobacteriales</taxon>
        <taxon>Mycobacteriaceae</taxon>
        <taxon>Mycolicibacterium</taxon>
    </lineage>
</organism>
<gene>
    <name evidence="12" type="ORF">FHU31_005463</name>
</gene>
<feature type="domain" description="Glycosyltransferase RgtA/B/C/D-like" evidence="10">
    <location>
        <begin position="101"/>
        <end position="259"/>
    </location>
</feature>
<feature type="transmembrane region" description="Helical" evidence="9">
    <location>
        <begin position="150"/>
        <end position="170"/>
    </location>
</feature>
<evidence type="ECO:0000256" key="5">
    <source>
        <dbReference type="ARBA" id="ARBA00022692"/>
    </source>
</evidence>
<dbReference type="PANTHER" id="PTHR33908:SF3">
    <property type="entry name" value="UNDECAPRENYL PHOSPHATE-ALPHA-4-AMINO-4-DEOXY-L-ARABINOSE ARABINOSYL TRANSFERASE"/>
    <property type="match status" value="1"/>
</dbReference>
<evidence type="ECO:0000256" key="1">
    <source>
        <dbReference type="ARBA" id="ARBA00004651"/>
    </source>
</evidence>